<dbReference type="InterPro" id="IPR018094">
    <property type="entry name" value="Thymidylate_kinase"/>
</dbReference>
<evidence type="ECO:0000256" key="9">
    <source>
        <dbReference type="ARBA" id="ARBA00048743"/>
    </source>
</evidence>
<dbReference type="GO" id="GO:0006233">
    <property type="term" value="P:dTDP biosynthetic process"/>
    <property type="evidence" value="ECO:0007669"/>
    <property type="project" value="InterPro"/>
</dbReference>
<dbReference type="SUPFAM" id="SSF52540">
    <property type="entry name" value="P-loop containing nucleoside triphosphate hydrolases"/>
    <property type="match status" value="1"/>
</dbReference>
<evidence type="ECO:0000256" key="7">
    <source>
        <dbReference type="ARBA" id="ARBA00022777"/>
    </source>
</evidence>
<dbReference type="GO" id="GO:0004798">
    <property type="term" value="F:dTMP kinase activity"/>
    <property type="evidence" value="ECO:0007669"/>
    <property type="project" value="UniProtKB-UniRule"/>
</dbReference>
<dbReference type="HAMAP" id="MF_00165">
    <property type="entry name" value="Thymidylate_kinase"/>
    <property type="match status" value="1"/>
</dbReference>
<evidence type="ECO:0000256" key="10">
    <source>
        <dbReference type="ARBA" id="ARBA00057735"/>
    </source>
</evidence>
<evidence type="ECO:0000256" key="8">
    <source>
        <dbReference type="ARBA" id="ARBA00022840"/>
    </source>
</evidence>
<dbReference type="EC" id="2.7.4.9" evidence="2 11"/>
<accession>C5J6H7</accession>
<name>C5J6H7_MESCH</name>
<dbReference type="EMBL" id="FM864216">
    <property type="protein sequence ID" value="CAT05069.1"/>
    <property type="molecule type" value="Genomic_DNA"/>
</dbReference>
<evidence type="ECO:0000256" key="2">
    <source>
        <dbReference type="ARBA" id="ARBA00012980"/>
    </source>
</evidence>
<dbReference type="FunFam" id="3.40.50.300:FF:000225">
    <property type="entry name" value="Thymidylate kinase"/>
    <property type="match status" value="1"/>
</dbReference>
<dbReference type="CDD" id="cd01672">
    <property type="entry name" value="TMPK"/>
    <property type="match status" value="1"/>
</dbReference>
<evidence type="ECO:0000256" key="4">
    <source>
        <dbReference type="ARBA" id="ARBA00022679"/>
    </source>
</evidence>
<keyword evidence="4 11" id="KW-0808">Transferase</keyword>
<evidence type="ECO:0000256" key="3">
    <source>
        <dbReference type="ARBA" id="ARBA00017144"/>
    </source>
</evidence>
<evidence type="ECO:0000256" key="6">
    <source>
        <dbReference type="ARBA" id="ARBA00022741"/>
    </source>
</evidence>
<organism evidence="13 14">
    <name type="scientific">Mesomycoplasma conjunctivae (strain ATCC 25834 / NCTC 10147 / HRC/581)</name>
    <name type="common">Mycoplasma conjunctivae</name>
    <dbReference type="NCBI Taxonomy" id="572263"/>
    <lineage>
        <taxon>Bacteria</taxon>
        <taxon>Bacillati</taxon>
        <taxon>Mycoplasmatota</taxon>
        <taxon>Mycoplasmoidales</taxon>
        <taxon>Metamycoplasmataceae</taxon>
        <taxon>Mesomycoplasma</taxon>
    </lineage>
</organism>
<dbReference type="PANTHER" id="PTHR10344:SF4">
    <property type="entry name" value="UMP-CMP KINASE 2, MITOCHONDRIAL"/>
    <property type="match status" value="1"/>
</dbReference>
<feature type="binding site" evidence="11">
    <location>
        <begin position="7"/>
        <end position="14"/>
    </location>
    <ligand>
        <name>ATP</name>
        <dbReference type="ChEBI" id="CHEBI:30616"/>
    </ligand>
</feature>
<dbReference type="Proteomes" id="UP000001491">
    <property type="component" value="Chromosome"/>
</dbReference>
<evidence type="ECO:0000256" key="11">
    <source>
        <dbReference type="HAMAP-Rule" id="MF_00165"/>
    </source>
</evidence>
<comment type="catalytic activity">
    <reaction evidence="9 11">
        <text>dTMP + ATP = dTDP + ADP</text>
        <dbReference type="Rhea" id="RHEA:13517"/>
        <dbReference type="ChEBI" id="CHEBI:30616"/>
        <dbReference type="ChEBI" id="CHEBI:58369"/>
        <dbReference type="ChEBI" id="CHEBI:63528"/>
        <dbReference type="ChEBI" id="CHEBI:456216"/>
        <dbReference type="EC" id="2.7.4.9"/>
    </reaction>
</comment>
<dbReference type="eggNOG" id="COG0125">
    <property type="taxonomic scope" value="Bacteria"/>
</dbReference>
<evidence type="ECO:0000313" key="13">
    <source>
        <dbReference type="EMBL" id="CAT05069.1"/>
    </source>
</evidence>
<dbReference type="NCBIfam" id="TIGR00041">
    <property type="entry name" value="DTMP_kinase"/>
    <property type="match status" value="1"/>
</dbReference>
<reference evidence="14" key="1">
    <citation type="journal article" date="2009" name="BMC Bioinformatics">
        <title>The Mycoplasma conjunctivae genome sequencing, annotation and analysis.</title>
        <authorList>
            <person name="Calderon-Copete S.P."/>
            <person name="Wigger G."/>
            <person name="Wunderlin C."/>
            <person name="Schmidheini T."/>
            <person name="Frey J."/>
            <person name="Quail M.A."/>
            <person name="Falquet L."/>
        </authorList>
    </citation>
    <scope>NUCLEOTIDE SEQUENCE [LARGE SCALE GENOMIC DNA]</scope>
    <source>
        <strain evidence="14">ATCC 25834 / NCTC 10147 / HRC/581</strain>
    </source>
</reference>
<keyword evidence="8 11" id="KW-0067">ATP-binding</keyword>
<evidence type="ECO:0000256" key="5">
    <source>
        <dbReference type="ARBA" id="ARBA00022727"/>
    </source>
</evidence>
<gene>
    <name evidence="11 13" type="primary">tmk</name>
    <name evidence="13" type="ordered locus">MCJ_003810</name>
</gene>
<dbReference type="GO" id="GO:0006235">
    <property type="term" value="P:dTTP biosynthetic process"/>
    <property type="evidence" value="ECO:0007669"/>
    <property type="project" value="UniProtKB-UniRule"/>
</dbReference>
<evidence type="ECO:0000259" key="12">
    <source>
        <dbReference type="Pfam" id="PF02223"/>
    </source>
</evidence>
<dbReference type="KEGG" id="mco:MCJ_003810"/>
<proteinExistence type="inferred from homology"/>
<dbReference type="GO" id="GO:0005829">
    <property type="term" value="C:cytosol"/>
    <property type="evidence" value="ECO:0007669"/>
    <property type="project" value="TreeGrafter"/>
</dbReference>
<dbReference type="InterPro" id="IPR039430">
    <property type="entry name" value="Thymidylate_kin-like_dom"/>
</dbReference>
<protein>
    <recommendedName>
        <fullName evidence="3 11">Thymidylate kinase</fullName>
        <ecNumber evidence="2 11">2.7.4.9</ecNumber>
    </recommendedName>
    <alternativeName>
        <fullName evidence="11">dTMP kinase</fullName>
    </alternativeName>
</protein>
<dbReference type="PROSITE" id="PS01331">
    <property type="entry name" value="THYMIDYLATE_KINASE"/>
    <property type="match status" value="1"/>
</dbReference>
<comment type="similarity">
    <text evidence="1 11">Belongs to the thymidylate kinase family.</text>
</comment>
<keyword evidence="7 11" id="KW-0418">Kinase</keyword>
<comment type="function">
    <text evidence="10 11">Phosphorylation of dTMP to form dTDP in both de novo and salvage pathways of dTTP synthesis.</text>
</comment>
<keyword evidence="5 11" id="KW-0545">Nucleotide biosynthesis</keyword>
<dbReference type="GO" id="GO:0006227">
    <property type="term" value="P:dUDP biosynthetic process"/>
    <property type="evidence" value="ECO:0007669"/>
    <property type="project" value="TreeGrafter"/>
</dbReference>
<feature type="domain" description="Thymidylate kinase-like" evidence="12">
    <location>
        <begin position="5"/>
        <end position="197"/>
    </location>
</feature>
<keyword evidence="14" id="KW-1185">Reference proteome</keyword>
<evidence type="ECO:0000256" key="1">
    <source>
        <dbReference type="ARBA" id="ARBA00009776"/>
    </source>
</evidence>
<sequence>MFITFEGIDGCGKTTVLNLFAKYLQKKFPTREIIVTREPGGTGVVEAEKVREIALDRNHDISPYSEMLLMATSRRMHLEKLIWPALKENKIILCDRYIDSSIAYQGFGLQLGEQLVSMVNNLISNNTKPDITFFIDVEPKVAFERMSQIINHKRDRLEIRGRQFYLRVIEGFNFVAKQRPNNFFKISGNNQPEEVLANVINVFEKFLAG</sequence>
<dbReference type="GO" id="GO:0005524">
    <property type="term" value="F:ATP binding"/>
    <property type="evidence" value="ECO:0007669"/>
    <property type="project" value="UniProtKB-UniRule"/>
</dbReference>
<evidence type="ECO:0000313" key="14">
    <source>
        <dbReference type="Proteomes" id="UP000001491"/>
    </source>
</evidence>
<keyword evidence="6 11" id="KW-0547">Nucleotide-binding</keyword>
<dbReference type="AlphaFoldDB" id="C5J6H7"/>
<dbReference type="Pfam" id="PF02223">
    <property type="entry name" value="Thymidylate_kin"/>
    <property type="match status" value="1"/>
</dbReference>
<dbReference type="Gene3D" id="3.40.50.300">
    <property type="entry name" value="P-loop containing nucleotide triphosphate hydrolases"/>
    <property type="match status" value="1"/>
</dbReference>
<dbReference type="InterPro" id="IPR027417">
    <property type="entry name" value="P-loop_NTPase"/>
</dbReference>
<dbReference type="PANTHER" id="PTHR10344">
    <property type="entry name" value="THYMIDYLATE KINASE"/>
    <property type="match status" value="1"/>
</dbReference>
<dbReference type="HOGENOM" id="CLU_049131_0_2_14"/>
<dbReference type="InterPro" id="IPR018095">
    <property type="entry name" value="Thymidylate_kin_CS"/>
</dbReference>